<organism evidence="1 2">
    <name type="scientific">Trichuris muris</name>
    <name type="common">Mouse whipworm</name>
    <dbReference type="NCBI Taxonomy" id="70415"/>
    <lineage>
        <taxon>Eukaryota</taxon>
        <taxon>Metazoa</taxon>
        <taxon>Ecdysozoa</taxon>
        <taxon>Nematoda</taxon>
        <taxon>Enoplea</taxon>
        <taxon>Dorylaimia</taxon>
        <taxon>Trichinellida</taxon>
        <taxon>Trichuridae</taxon>
        <taxon>Trichuris</taxon>
    </lineage>
</organism>
<proteinExistence type="predicted"/>
<dbReference type="PANTHER" id="PTHR47331">
    <property type="entry name" value="PHD-TYPE DOMAIN-CONTAINING PROTEIN"/>
    <property type="match status" value="1"/>
</dbReference>
<keyword evidence="1" id="KW-1185">Reference proteome</keyword>
<protein>
    <submittedName>
        <fullName evidence="2">Uncharacterized protein</fullName>
    </submittedName>
</protein>
<dbReference type="SUPFAM" id="SSF56672">
    <property type="entry name" value="DNA/RNA polymerases"/>
    <property type="match status" value="1"/>
</dbReference>
<evidence type="ECO:0000313" key="1">
    <source>
        <dbReference type="Proteomes" id="UP000046395"/>
    </source>
</evidence>
<dbReference type="AlphaFoldDB" id="A0A5S6Q490"/>
<dbReference type="Proteomes" id="UP000046395">
    <property type="component" value="Unassembled WGS sequence"/>
</dbReference>
<dbReference type="STRING" id="70415.A0A5S6Q490"/>
<dbReference type="InterPro" id="IPR043502">
    <property type="entry name" value="DNA/RNA_pol_sf"/>
</dbReference>
<reference evidence="2" key="1">
    <citation type="submission" date="2019-12" db="UniProtKB">
        <authorList>
            <consortium name="WormBaseParasite"/>
        </authorList>
    </citation>
    <scope>IDENTIFICATION</scope>
</reference>
<name>A0A5S6Q490_TRIMR</name>
<dbReference type="WBParaSite" id="TMUE_0000002055.1">
    <property type="protein sequence ID" value="TMUE_0000002055.1"/>
    <property type="gene ID" value="WBGene00297916"/>
</dbReference>
<evidence type="ECO:0000313" key="2">
    <source>
        <dbReference type="WBParaSite" id="TMUE_0000002055.1"/>
    </source>
</evidence>
<sequence length="170" mass="18561">MEEYISAGHARKLSSEEVNTGQVGRTWWLPHHAVINPNKPSKLRNVFDAAAKFKGVSLNSALLKGPDLMANLTCVLLRFRLYPVAVSGDITKMFHQVKIRPTDGSALRFVWRVPGSDGPIEDYEMTVQIFGATCSPAICAYVLRKAAAESDDPTGLVVSQVVNLFSLTTG</sequence>
<accession>A0A5S6Q490</accession>